<evidence type="ECO:0008006" key="5">
    <source>
        <dbReference type="Google" id="ProtNLM"/>
    </source>
</evidence>
<sequence length="470" mass="51820">MAEPAHVVLFPWNEQSHVTPIFSLGRALANRGLHVTCGLPATLYSSYRVIHKNTADALFHVECIEDADSADLKDLVVHVVRRGTEQGLLKLLVRLQPPPTCLISDMLYTWVQDVADRFSIPCFKFSVFPAITNLICCHIPDLLGRGLLPFQPGTEETMIDFIPGVPKGFRLKDIPIDFLGRSTSELKIIASMLDSRKEAGLVINTTYRLEAESLDALSAEGLQVYPVGPMFTMDWKTNEVHNDSSLHLEDEDCLRWLDGQPEGSVVYVAFGSIISLTKCEMQEVAMGLEASGQPFLWVVRSVEGSVDAITALPSGFRERNQGRGRVVSWAPQAAVLSHPSVGCFISHCGYSSVLEALWTGVPILACFYKISDQNTVFKVATDEWGVALPLVQKASAMEEAENAACGDYEGKPLRLSIEAGIKELMHTEKGNAVKRRCMQMKADMREVAKYGGSSEQSLDKLFVVLREKGV</sequence>
<name>A0A8T2SNL7_CERRI</name>
<organism evidence="3 4">
    <name type="scientific">Ceratopteris richardii</name>
    <name type="common">Triangle waterfern</name>
    <dbReference type="NCBI Taxonomy" id="49495"/>
    <lineage>
        <taxon>Eukaryota</taxon>
        <taxon>Viridiplantae</taxon>
        <taxon>Streptophyta</taxon>
        <taxon>Embryophyta</taxon>
        <taxon>Tracheophyta</taxon>
        <taxon>Polypodiopsida</taxon>
        <taxon>Polypodiidae</taxon>
        <taxon>Polypodiales</taxon>
        <taxon>Pteridineae</taxon>
        <taxon>Pteridaceae</taxon>
        <taxon>Parkerioideae</taxon>
        <taxon>Ceratopteris</taxon>
    </lineage>
</organism>
<accession>A0A8T2SNL7</accession>
<keyword evidence="2" id="KW-0808">Transferase</keyword>
<reference evidence="3" key="1">
    <citation type="submission" date="2021-08" db="EMBL/GenBank/DDBJ databases">
        <title>WGS assembly of Ceratopteris richardii.</title>
        <authorList>
            <person name="Marchant D.B."/>
            <person name="Chen G."/>
            <person name="Jenkins J."/>
            <person name="Shu S."/>
            <person name="Leebens-Mack J."/>
            <person name="Grimwood J."/>
            <person name="Schmutz J."/>
            <person name="Soltis P."/>
            <person name="Soltis D."/>
            <person name="Chen Z.-H."/>
        </authorList>
    </citation>
    <scope>NUCLEOTIDE SEQUENCE</scope>
    <source>
        <strain evidence="3">Whitten #5841</strain>
        <tissue evidence="3">Leaf</tissue>
    </source>
</reference>
<protein>
    <recommendedName>
        <fullName evidence="5">Glycosyltransferase</fullName>
    </recommendedName>
</protein>
<dbReference type="PANTHER" id="PTHR11926">
    <property type="entry name" value="GLUCOSYL/GLUCURONOSYL TRANSFERASES"/>
    <property type="match status" value="1"/>
</dbReference>
<dbReference type="AlphaFoldDB" id="A0A8T2SNL7"/>
<evidence type="ECO:0000256" key="1">
    <source>
        <dbReference type="ARBA" id="ARBA00009995"/>
    </source>
</evidence>
<keyword evidence="4" id="KW-1185">Reference proteome</keyword>
<dbReference type="CDD" id="cd03784">
    <property type="entry name" value="GT1_Gtf-like"/>
    <property type="match status" value="1"/>
</dbReference>
<dbReference type="GO" id="GO:0008194">
    <property type="term" value="F:UDP-glycosyltransferase activity"/>
    <property type="evidence" value="ECO:0007669"/>
    <property type="project" value="InterPro"/>
</dbReference>
<dbReference type="OMA" id="CHEKNIR"/>
<dbReference type="OrthoDB" id="5835829at2759"/>
<evidence type="ECO:0000313" key="4">
    <source>
        <dbReference type="Proteomes" id="UP000825935"/>
    </source>
</evidence>
<evidence type="ECO:0000313" key="3">
    <source>
        <dbReference type="EMBL" id="KAH7365561.1"/>
    </source>
</evidence>
<dbReference type="Proteomes" id="UP000825935">
    <property type="component" value="Chromosome 18"/>
</dbReference>
<gene>
    <name evidence="3" type="ORF">KP509_18G035100</name>
</gene>
<dbReference type="Pfam" id="PF00201">
    <property type="entry name" value="UDPGT"/>
    <property type="match status" value="1"/>
</dbReference>
<dbReference type="SUPFAM" id="SSF53756">
    <property type="entry name" value="UDP-Glycosyltransferase/glycogen phosphorylase"/>
    <property type="match status" value="1"/>
</dbReference>
<evidence type="ECO:0000256" key="2">
    <source>
        <dbReference type="ARBA" id="ARBA00022679"/>
    </source>
</evidence>
<comment type="similarity">
    <text evidence="1">Belongs to the UDP-glycosyltransferase family.</text>
</comment>
<dbReference type="InterPro" id="IPR002213">
    <property type="entry name" value="UDP_glucos_trans"/>
</dbReference>
<proteinExistence type="inferred from homology"/>
<dbReference type="Gene3D" id="3.40.50.2000">
    <property type="entry name" value="Glycogen Phosphorylase B"/>
    <property type="match status" value="2"/>
</dbReference>
<comment type="caution">
    <text evidence="3">The sequence shown here is derived from an EMBL/GenBank/DDBJ whole genome shotgun (WGS) entry which is preliminary data.</text>
</comment>
<dbReference type="EMBL" id="CM035423">
    <property type="protein sequence ID" value="KAH7365561.1"/>
    <property type="molecule type" value="Genomic_DNA"/>
</dbReference>
<dbReference type="PANTHER" id="PTHR11926:SF774">
    <property type="entry name" value="UDP-GLYCOSYLTRANSFERASE 85A1-RELATED"/>
    <property type="match status" value="1"/>
</dbReference>
<dbReference type="FunFam" id="3.40.50.2000:FF:000056">
    <property type="entry name" value="Glycosyltransferase"/>
    <property type="match status" value="1"/>
</dbReference>